<dbReference type="VEuPathDB" id="FungiDB:BDBG_16166"/>
<gene>
    <name evidence="2" type="ORF">BDBG_16166</name>
</gene>
<feature type="domain" description="HNH nuclease" evidence="1">
    <location>
        <begin position="213"/>
        <end position="303"/>
    </location>
</feature>
<dbReference type="KEGG" id="bgh:BDBG_16166"/>
<name>A0A179U9M7_BLAGS</name>
<dbReference type="GeneID" id="42528374"/>
<dbReference type="OrthoDB" id="2104739at2759"/>
<organism evidence="2 3">
    <name type="scientific">Blastomyces gilchristii (strain SLH14081)</name>
    <name type="common">Blastomyces dermatitidis</name>
    <dbReference type="NCBI Taxonomy" id="559298"/>
    <lineage>
        <taxon>Eukaryota</taxon>
        <taxon>Fungi</taxon>
        <taxon>Dikarya</taxon>
        <taxon>Ascomycota</taxon>
        <taxon>Pezizomycotina</taxon>
        <taxon>Eurotiomycetes</taxon>
        <taxon>Eurotiomycetidae</taxon>
        <taxon>Onygenales</taxon>
        <taxon>Ajellomycetaceae</taxon>
        <taxon>Blastomyces</taxon>
    </lineage>
</organism>
<dbReference type="InterPro" id="IPR003615">
    <property type="entry name" value="HNH_nuc"/>
</dbReference>
<dbReference type="EMBL" id="GG657448">
    <property type="protein sequence ID" value="OAT04028.1"/>
    <property type="molecule type" value="Genomic_DNA"/>
</dbReference>
<dbReference type="Proteomes" id="UP000002038">
    <property type="component" value="Unassembled WGS sequence"/>
</dbReference>
<keyword evidence="3" id="KW-1185">Reference proteome</keyword>
<dbReference type="RefSeq" id="XP_031575948.1">
    <property type="nucleotide sequence ID" value="XM_031724169.1"/>
</dbReference>
<evidence type="ECO:0000313" key="2">
    <source>
        <dbReference type="EMBL" id="OAT04028.1"/>
    </source>
</evidence>
<evidence type="ECO:0000313" key="3">
    <source>
        <dbReference type="Proteomes" id="UP000002038"/>
    </source>
</evidence>
<protein>
    <recommendedName>
        <fullName evidence="1">HNH nuclease domain-containing protein</fullName>
    </recommendedName>
</protein>
<evidence type="ECO:0000259" key="1">
    <source>
        <dbReference type="Pfam" id="PF13391"/>
    </source>
</evidence>
<dbReference type="Pfam" id="PF13391">
    <property type="entry name" value="HNH_2"/>
    <property type="match status" value="1"/>
</dbReference>
<sequence length="408" mass="46146">MAPVFSQHRHQSSLEGIINFSGPQPFAADQRARAQRRFYSIINHFDITDNSRRVGYRRPLLVRYTYEYSRSELSQDIFLRAFFEFMKVDVAGEEDIDFDDEGLENQLGKNLITFADFLLDNFFLPRLVPIRRPVHPSDSANLFTVKASGQHTPQPSPAHLSAIQRAQGGMHEFTGTPDRISVLQGSCLIRDRHRCVISRKFDQREAIVRLTQHGHAAQDDEGNPLQGQLSMILEVAHILPHSLTQANADSQLDDSKKASLMILNMFDCDVSHLIDGVNIDRPFNAMSLTRDLHTHFGNFTVFFEPVPDQEHTYRIDTFLPPGILPDIPVTRILYLVNDRSIEPPSPRLLALHHAIARILHLSGAGEYIDNILRDMEETGIQEDGSTELGRMVNLTLGGWLDGVVDSYA</sequence>
<accession>A0A179U9M7</accession>
<reference evidence="3" key="1">
    <citation type="journal article" date="2015" name="PLoS Genet.">
        <title>The dynamic genome and transcriptome of the human fungal pathogen Blastomyces and close relative Emmonsia.</title>
        <authorList>
            <person name="Munoz J.F."/>
            <person name="Gauthier G.M."/>
            <person name="Desjardins C.A."/>
            <person name="Gallo J.E."/>
            <person name="Holder J."/>
            <person name="Sullivan T.D."/>
            <person name="Marty A.J."/>
            <person name="Carmen J.C."/>
            <person name="Chen Z."/>
            <person name="Ding L."/>
            <person name="Gujja S."/>
            <person name="Magrini V."/>
            <person name="Misas E."/>
            <person name="Mitreva M."/>
            <person name="Priest M."/>
            <person name="Saif S."/>
            <person name="Whiston E.A."/>
            <person name="Young S."/>
            <person name="Zeng Q."/>
            <person name="Goldman W.E."/>
            <person name="Mardis E.R."/>
            <person name="Taylor J.W."/>
            <person name="McEwen J.G."/>
            <person name="Clay O.K."/>
            <person name="Klein B.S."/>
            <person name="Cuomo C.A."/>
        </authorList>
    </citation>
    <scope>NUCLEOTIDE SEQUENCE [LARGE SCALE GENOMIC DNA]</scope>
    <source>
        <strain evidence="3">SLH14081</strain>
    </source>
</reference>
<proteinExistence type="predicted"/>
<dbReference type="AlphaFoldDB" id="A0A179U9M7"/>